<gene>
    <name evidence="4" type="ORF">EII34_12485</name>
</gene>
<feature type="compositionally biased region" description="Gly residues" evidence="1">
    <location>
        <begin position="51"/>
        <end position="60"/>
    </location>
</feature>
<dbReference type="Gene3D" id="2.60.40.10">
    <property type="entry name" value="Immunoglobulins"/>
    <property type="match status" value="1"/>
</dbReference>
<evidence type="ECO:0000256" key="1">
    <source>
        <dbReference type="SAM" id="MobiDB-lite"/>
    </source>
</evidence>
<dbReference type="RefSeq" id="WP_124845499.1">
    <property type="nucleotide sequence ID" value="NZ_RQZG01000016.1"/>
</dbReference>
<feature type="transmembrane region" description="Helical" evidence="2">
    <location>
        <begin position="320"/>
        <end position="341"/>
    </location>
</feature>
<proteinExistence type="predicted"/>
<dbReference type="PANTHER" id="PTHR35902:SF6">
    <property type="entry name" value="CONSERVED WITHIN P. AEROPHILUM"/>
    <property type="match status" value="1"/>
</dbReference>
<dbReference type="GO" id="GO:0005975">
    <property type="term" value="P:carbohydrate metabolic process"/>
    <property type="evidence" value="ECO:0007669"/>
    <property type="project" value="UniProtKB-ARBA"/>
</dbReference>
<comment type="caution">
    <text evidence="4">The sequence shown here is derived from an EMBL/GenBank/DDBJ whole genome shotgun (WGS) entry which is preliminary data.</text>
</comment>
<evidence type="ECO:0000256" key="3">
    <source>
        <dbReference type="SAM" id="SignalP"/>
    </source>
</evidence>
<organism evidence="4 5">
    <name type="scientific">Arachnia propionica</name>
    <dbReference type="NCBI Taxonomy" id="1750"/>
    <lineage>
        <taxon>Bacteria</taxon>
        <taxon>Bacillati</taxon>
        <taxon>Actinomycetota</taxon>
        <taxon>Actinomycetes</taxon>
        <taxon>Propionibacteriales</taxon>
        <taxon>Propionibacteriaceae</taxon>
        <taxon>Arachnia</taxon>
    </lineage>
</organism>
<dbReference type="Proteomes" id="UP000280819">
    <property type="component" value="Unassembled WGS sequence"/>
</dbReference>
<dbReference type="PANTHER" id="PTHR35902">
    <property type="entry name" value="S-LAYER DOMAIN-LIKE PROTEIN-RELATED"/>
    <property type="match status" value="1"/>
</dbReference>
<reference evidence="4 5" key="1">
    <citation type="submission" date="2018-11" db="EMBL/GenBank/DDBJ databases">
        <title>Genomes From Bacteria Associated with the Canine Oral Cavity: a Test Case for Automated Genome-Based Taxonomic Assignment.</title>
        <authorList>
            <person name="Coil D.A."/>
            <person name="Jospin G."/>
            <person name="Darling A.E."/>
            <person name="Wallis C."/>
            <person name="Davis I.J."/>
            <person name="Harris S."/>
            <person name="Eisen J.A."/>
            <person name="Holcombe L.J."/>
            <person name="O'Flynn C."/>
        </authorList>
    </citation>
    <scope>NUCLEOTIDE SEQUENCE [LARGE SCALE GENOMIC DNA]</scope>
    <source>
        <strain evidence="4 5">OH887_COT-365</strain>
    </source>
</reference>
<name>A0A3P1T346_9ACTN</name>
<keyword evidence="2" id="KW-0472">Membrane</keyword>
<accession>A0A3P1T346</accession>
<sequence>MRPLRCLVLALAALLALAAPVVASADEPKPKESSSPSRESTPRQTSAPGSGDDGGGGAPGSTGAAGVSVPRVMLESVVPTPRTVTAGSSFTLSYTLVNRSKKTRVNNLKVTLSQGEGAFLPTNGASSTFISGIKPGGSVSRDMVFSTLPSLEHRPYPITMTIEYEDADANQYSATETISIQVDQPTRADTSTFTIVPEELMVGDEATVTFSLNNLGKSKIHNARITVAEGQGVAAKEHFIGSVEPGASSTVELLLTATAEREEPLTAVITFEDANGTVATMEKQLTLTVLPEQMMEEPGPPSGQETQPVPEPVVEGSDAWLWWVGGGIALGVVLLIASITLSRRAKQRQEHSFDLDLLDGTPLVGSDL</sequence>
<evidence type="ECO:0008006" key="6">
    <source>
        <dbReference type="Google" id="ProtNLM"/>
    </source>
</evidence>
<protein>
    <recommendedName>
        <fullName evidence="6">CARDB domain-containing protein</fullName>
    </recommendedName>
</protein>
<feature type="signal peptide" evidence="3">
    <location>
        <begin position="1"/>
        <end position="25"/>
    </location>
</feature>
<evidence type="ECO:0000256" key="2">
    <source>
        <dbReference type="SAM" id="Phobius"/>
    </source>
</evidence>
<evidence type="ECO:0000313" key="4">
    <source>
        <dbReference type="EMBL" id="RRD03809.1"/>
    </source>
</evidence>
<dbReference type="EMBL" id="RQZG01000016">
    <property type="protein sequence ID" value="RRD03809.1"/>
    <property type="molecule type" value="Genomic_DNA"/>
</dbReference>
<feature type="compositionally biased region" description="Low complexity" evidence="1">
    <location>
        <begin position="33"/>
        <end position="50"/>
    </location>
</feature>
<keyword evidence="3" id="KW-0732">Signal</keyword>
<dbReference type="InterPro" id="IPR013783">
    <property type="entry name" value="Ig-like_fold"/>
</dbReference>
<evidence type="ECO:0000313" key="5">
    <source>
        <dbReference type="Proteomes" id="UP000280819"/>
    </source>
</evidence>
<feature type="chain" id="PRO_5018025160" description="CARDB domain-containing protein" evidence="3">
    <location>
        <begin position="26"/>
        <end position="368"/>
    </location>
</feature>
<keyword evidence="2" id="KW-1133">Transmembrane helix</keyword>
<keyword evidence="2" id="KW-0812">Transmembrane</keyword>
<dbReference type="AlphaFoldDB" id="A0A3P1T346"/>
<feature type="region of interest" description="Disordered" evidence="1">
    <location>
        <begin position="23"/>
        <end position="66"/>
    </location>
</feature>